<dbReference type="PANTHER" id="PTHR43386:SF1">
    <property type="entry name" value="D,D-DIPEPTIDE TRANSPORT SYSTEM PERMEASE PROTEIN DDPC-RELATED"/>
    <property type="match status" value="1"/>
</dbReference>
<dbReference type="EMBL" id="JAVREH010000010">
    <property type="protein sequence ID" value="MDT0261794.1"/>
    <property type="molecule type" value="Genomic_DNA"/>
</dbReference>
<evidence type="ECO:0000256" key="1">
    <source>
        <dbReference type="ARBA" id="ARBA00004651"/>
    </source>
</evidence>
<dbReference type="InterPro" id="IPR000515">
    <property type="entry name" value="MetI-like"/>
</dbReference>
<comment type="caution">
    <text evidence="9">The sequence shown here is derived from an EMBL/GenBank/DDBJ whole genome shotgun (WGS) entry which is preliminary data.</text>
</comment>
<evidence type="ECO:0000256" key="7">
    <source>
        <dbReference type="RuleBase" id="RU363032"/>
    </source>
</evidence>
<dbReference type="InterPro" id="IPR035906">
    <property type="entry name" value="MetI-like_sf"/>
</dbReference>
<evidence type="ECO:0000259" key="8">
    <source>
        <dbReference type="PROSITE" id="PS50928"/>
    </source>
</evidence>
<gene>
    <name evidence="9" type="ORF">RM423_10340</name>
</gene>
<dbReference type="CDD" id="cd06261">
    <property type="entry name" value="TM_PBP2"/>
    <property type="match status" value="1"/>
</dbReference>
<feature type="transmembrane region" description="Helical" evidence="7">
    <location>
        <begin position="189"/>
        <end position="211"/>
    </location>
</feature>
<keyword evidence="2 7" id="KW-0813">Transport</keyword>
<proteinExistence type="inferred from homology"/>
<dbReference type="RefSeq" id="WP_311422948.1">
    <property type="nucleotide sequence ID" value="NZ_JAVREH010000010.1"/>
</dbReference>
<accession>A0ABU2J9Y0</accession>
<feature type="transmembrane region" description="Helical" evidence="7">
    <location>
        <begin position="156"/>
        <end position="177"/>
    </location>
</feature>
<evidence type="ECO:0000313" key="10">
    <source>
        <dbReference type="Proteomes" id="UP001183176"/>
    </source>
</evidence>
<reference evidence="10" key="1">
    <citation type="submission" date="2023-07" db="EMBL/GenBank/DDBJ databases">
        <title>30 novel species of actinomycetes from the DSMZ collection.</title>
        <authorList>
            <person name="Nouioui I."/>
        </authorList>
    </citation>
    <scope>NUCLEOTIDE SEQUENCE [LARGE SCALE GENOMIC DNA]</scope>
    <source>
        <strain evidence="10">DSM 44399</strain>
    </source>
</reference>
<keyword evidence="3" id="KW-1003">Cell membrane</keyword>
<feature type="domain" description="ABC transmembrane type-1" evidence="8">
    <location>
        <begin position="117"/>
        <end position="318"/>
    </location>
</feature>
<evidence type="ECO:0000256" key="5">
    <source>
        <dbReference type="ARBA" id="ARBA00022989"/>
    </source>
</evidence>
<organism evidence="9 10">
    <name type="scientific">Jatrophihabitans lederbergiae</name>
    <dbReference type="NCBI Taxonomy" id="3075547"/>
    <lineage>
        <taxon>Bacteria</taxon>
        <taxon>Bacillati</taxon>
        <taxon>Actinomycetota</taxon>
        <taxon>Actinomycetes</taxon>
        <taxon>Jatrophihabitantales</taxon>
        <taxon>Jatrophihabitantaceae</taxon>
        <taxon>Jatrophihabitans</taxon>
    </lineage>
</organism>
<feature type="transmembrane region" description="Helical" evidence="7">
    <location>
        <begin position="42"/>
        <end position="64"/>
    </location>
</feature>
<dbReference type="Pfam" id="PF12911">
    <property type="entry name" value="OppC_N"/>
    <property type="match status" value="1"/>
</dbReference>
<dbReference type="Gene3D" id="1.10.3720.10">
    <property type="entry name" value="MetI-like"/>
    <property type="match status" value="1"/>
</dbReference>
<name>A0ABU2J9Y0_9ACTN</name>
<sequence length="331" mass="35296">MSLSQGELEVATTELAIAPAEEAIQGRSLRQIAWRRLKQDKVAMAGGVGIVVITLVAVFSSVLVKLYGQPPGKFNSDLTSIDTNMPMGALGGASSSHWLGIEPVNGRDILSRLIAGSRTSLMIAVSAMILSLILGLAAGILAGYYRGTVDAVIARVLDVLLAFPTLLFALALLAIFGQSSGFLGMTGQTLNFAVVIFVLGFFGFAYLGRIVRGQVLSLREKEFVDAARSLGASDWRIITREILPNLVGPVLVWVTLTIPTYILGEAGLSFLGVGVQEPTASWGKMLSDAGGFFQIDVMYLVWPGLVLFLTVLSFNLFGDGLRDALDPKSTR</sequence>
<comment type="subcellular location">
    <subcellularLocation>
        <location evidence="1 7">Cell membrane</location>
        <topology evidence="1 7">Multi-pass membrane protein</topology>
    </subcellularLocation>
</comment>
<keyword evidence="10" id="KW-1185">Reference proteome</keyword>
<dbReference type="InterPro" id="IPR025966">
    <property type="entry name" value="OppC_N"/>
</dbReference>
<evidence type="ECO:0000256" key="2">
    <source>
        <dbReference type="ARBA" id="ARBA00022448"/>
    </source>
</evidence>
<protein>
    <submittedName>
        <fullName evidence="9">ABC transporter permease</fullName>
    </submittedName>
</protein>
<dbReference type="PANTHER" id="PTHR43386">
    <property type="entry name" value="OLIGOPEPTIDE TRANSPORT SYSTEM PERMEASE PROTEIN APPC"/>
    <property type="match status" value="1"/>
</dbReference>
<keyword evidence="4 7" id="KW-0812">Transmembrane</keyword>
<dbReference type="InterPro" id="IPR050366">
    <property type="entry name" value="BP-dependent_transpt_permease"/>
</dbReference>
<comment type="similarity">
    <text evidence="7">Belongs to the binding-protein-dependent transport system permease family.</text>
</comment>
<dbReference type="Pfam" id="PF00528">
    <property type="entry name" value="BPD_transp_1"/>
    <property type="match status" value="1"/>
</dbReference>
<keyword evidence="6 7" id="KW-0472">Membrane</keyword>
<evidence type="ECO:0000256" key="3">
    <source>
        <dbReference type="ARBA" id="ARBA00022475"/>
    </source>
</evidence>
<feature type="transmembrane region" description="Helical" evidence="7">
    <location>
        <begin position="297"/>
        <end position="318"/>
    </location>
</feature>
<evidence type="ECO:0000256" key="6">
    <source>
        <dbReference type="ARBA" id="ARBA00023136"/>
    </source>
</evidence>
<evidence type="ECO:0000313" key="9">
    <source>
        <dbReference type="EMBL" id="MDT0261794.1"/>
    </source>
</evidence>
<evidence type="ECO:0000256" key="4">
    <source>
        <dbReference type="ARBA" id="ARBA00022692"/>
    </source>
</evidence>
<keyword evidence="5 7" id="KW-1133">Transmembrane helix</keyword>
<dbReference type="Proteomes" id="UP001183176">
    <property type="component" value="Unassembled WGS sequence"/>
</dbReference>
<feature type="transmembrane region" description="Helical" evidence="7">
    <location>
        <begin position="242"/>
        <end position="262"/>
    </location>
</feature>
<dbReference type="SUPFAM" id="SSF161098">
    <property type="entry name" value="MetI-like"/>
    <property type="match status" value="1"/>
</dbReference>
<dbReference type="PROSITE" id="PS50928">
    <property type="entry name" value="ABC_TM1"/>
    <property type="match status" value="1"/>
</dbReference>
<feature type="transmembrane region" description="Helical" evidence="7">
    <location>
        <begin position="121"/>
        <end position="144"/>
    </location>
</feature>